<accession>A0A9J6ADH2</accession>
<feature type="region of interest" description="Disordered" evidence="1">
    <location>
        <begin position="26"/>
        <end position="48"/>
    </location>
</feature>
<comment type="caution">
    <text evidence="2">The sequence shown here is derived from an EMBL/GenBank/DDBJ whole genome shotgun (WGS) entry which is preliminary data.</text>
</comment>
<dbReference type="InterPro" id="IPR012881">
    <property type="entry name" value="DUF1685"/>
</dbReference>
<keyword evidence="3" id="KW-1185">Reference proteome</keyword>
<proteinExistence type="predicted"/>
<dbReference type="AlphaFoldDB" id="A0A9J6ADH2"/>
<evidence type="ECO:0000313" key="2">
    <source>
        <dbReference type="EMBL" id="KAG5622348.1"/>
    </source>
</evidence>
<gene>
    <name evidence="2" type="ORF">H5410_007566</name>
</gene>
<dbReference type="EMBL" id="JACXVP010000002">
    <property type="protein sequence ID" value="KAG5622348.1"/>
    <property type="molecule type" value="Genomic_DNA"/>
</dbReference>
<sequence length="413" mass="47947">MDLGAVLTLFDSCWFNLEILKKHLNPTQKSPDDKIQENSPETVFDSPKLEIQMESQSEDLSYNSDSLSPDSVLPATHFQLDNKKVVPKKVKSRRRKLRRRTKKGLSKSLSELEYEELKGFMDLGFEFSEEDVNSSLVEIIPGLQKLRKNRDSDDDQQKVNFYEKSDQSRARPYLSEAWGVIEKKKKTNPLMNWKVPETSNEIDIKHSLKWWAHTVASSKTPDNKIQENLAETVYDSPKLEIKIESQSDDLSYDSDSFSPVSVLPVTHFQPFCKNAESKKVKGRRRELRRRRRSERCLGKSLSELEYEELKGFMDLGFEFSEDDVNSRLVEIIPGLQKLSKNRDSDDDKQKLNFVKKSDQLRARPYLSEAWEVVETKKRMNPLMNWKVPVMSNEIDVKHNLKLWAHTVASTVKA</sequence>
<evidence type="ECO:0000313" key="3">
    <source>
        <dbReference type="Proteomes" id="UP000824120"/>
    </source>
</evidence>
<evidence type="ECO:0008006" key="4">
    <source>
        <dbReference type="Google" id="ProtNLM"/>
    </source>
</evidence>
<name>A0A9J6ADH2_SOLCO</name>
<reference evidence="2 3" key="1">
    <citation type="submission" date="2020-09" db="EMBL/GenBank/DDBJ databases">
        <title>De no assembly of potato wild relative species, Solanum commersonii.</title>
        <authorList>
            <person name="Cho K."/>
        </authorList>
    </citation>
    <scope>NUCLEOTIDE SEQUENCE [LARGE SCALE GENOMIC DNA]</scope>
    <source>
        <strain evidence="2">LZ3.2</strain>
        <tissue evidence="2">Leaf</tissue>
    </source>
</reference>
<protein>
    <recommendedName>
        <fullName evidence="4">DUF1685 family protein</fullName>
    </recommendedName>
</protein>
<dbReference type="OrthoDB" id="1911878at2759"/>
<dbReference type="Proteomes" id="UP000824120">
    <property type="component" value="Chromosome 2"/>
</dbReference>
<dbReference type="Pfam" id="PF07939">
    <property type="entry name" value="DUF1685"/>
    <property type="match status" value="2"/>
</dbReference>
<dbReference type="PANTHER" id="PTHR33785">
    <property type="entry name" value="OS06G0550800 PROTEIN"/>
    <property type="match status" value="1"/>
</dbReference>
<dbReference type="PANTHER" id="PTHR33785:SF12">
    <property type="entry name" value="DUF1685 FAMILY PROTEIN"/>
    <property type="match status" value="1"/>
</dbReference>
<evidence type="ECO:0000256" key="1">
    <source>
        <dbReference type="SAM" id="MobiDB-lite"/>
    </source>
</evidence>
<organism evidence="2 3">
    <name type="scientific">Solanum commersonii</name>
    <name type="common">Commerson's wild potato</name>
    <name type="synonym">Commerson's nightshade</name>
    <dbReference type="NCBI Taxonomy" id="4109"/>
    <lineage>
        <taxon>Eukaryota</taxon>
        <taxon>Viridiplantae</taxon>
        <taxon>Streptophyta</taxon>
        <taxon>Embryophyta</taxon>
        <taxon>Tracheophyta</taxon>
        <taxon>Spermatophyta</taxon>
        <taxon>Magnoliopsida</taxon>
        <taxon>eudicotyledons</taxon>
        <taxon>Gunneridae</taxon>
        <taxon>Pentapetalae</taxon>
        <taxon>asterids</taxon>
        <taxon>lamiids</taxon>
        <taxon>Solanales</taxon>
        <taxon>Solanaceae</taxon>
        <taxon>Solanoideae</taxon>
        <taxon>Solaneae</taxon>
        <taxon>Solanum</taxon>
    </lineage>
</organism>